<name>A0A6G0YIP9_APHCR</name>
<feature type="domain" description="DUF4371" evidence="2">
    <location>
        <begin position="293"/>
        <end position="470"/>
    </location>
</feature>
<proteinExistence type="predicted"/>
<dbReference type="EMBL" id="VUJU01003855">
    <property type="protein sequence ID" value="KAF0756446.1"/>
    <property type="molecule type" value="Genomic_DNA"/>
</dbReference>
<dbReference type="InterPro" id="IPR025398">
    <property type="entry name" value="DUF4371"/>
</dbReference>
<protein>
    <submittedName>
        <fullName evidence="3">Zinc finger MYM-type protein 1-like</fullName>
    </submittedName>
</protein>
<dbReference type="AlphaFoldDB" id="A0A6G0YIP9"/>
<dbReference type="Pfam" id="PF05699">
    <property type="entry name" value="Dimer_Tnp_hAT"/>
    <property type="match status" value="1"/>
</dbReference>
<evidence type="ECO:0000313" key="4">
    <source>
        <dbReference type="Proteomes" id="UP000478052"/>
    </source>
</evidence>
<dbReference type="PANTHER" id="PTHR45749:SF21">
    <property type="entry name" value="DUF4371 DOMAIN-CONTAINING PROTEIN"/>
    <property type="match status" value="1"/>
</dbReference>
<feature type="domain" description="HAT C-terminal dimerisation" evidence="1">
    <location>
        <begin position="856"/>
        <end position="908"/>
    </location>
</feature>
<organism evidence="3 4">
    <name type="scientific">Aphis craccivora</name>
    <name type="common">Cowpea aphid</name>
    <dbReference type="NCBI Taxonomy" id="307492"/>
    <lineage>
        <taxon>Eukaryota</taxon>
        <taxon>Metazoa</taxon>
        <taxon>Ecdysozoa</taxon>
        <taxon>Arthropoda</taxon>
        <taxon>Hexapoda</taxon>
        <taxon>Insecta</taxon>
        <taxon>Pterygota</taxon>
        <taxon>Neoptera</taxon>
        <taxon>Paraneoptera</taxon>
        <taxon>Hemiptera</taxon>
        <taxon>Sternorrhyncha</taxon>
        <taxon>Aphidomorpha</taxon>
        <taxon>Aphidoidea</taxon>
        <taxon>Aphididae</taxon>
        <taxon>Aphidini</taxon>
        <taxon>Aphis</taxon>
        <taxon>Aphis</taxon>
    </lineage>
</organism>
<comment type="caution">
    <text evidence="3">The sequence shown here is derived from an EMBL/GenBank/DDBJ whole genome shotgun (WGS) entry which is preliminary data.</text>
</comment>
<dbReference type="Pfam" id="PF14291">
    <property type="entry name" value="DUF4371"/>
    <property type="match status" value="1"/>
</dbReference>
<dbReference type="PANTHER" id="PTHR45749">
    <property type="match status" value="1"/>
</dbReference>
<dbReference type="Proteomes" id="UP000478052">
    <property type="component" value="Unassembled WGS sequence"/>
</dbReference>
<dbReference type="InterPro" id="IPR012337">
    <property type="entry name" value="RNaseH-like_sf"/>
</dbReference>
<keyword evidence="4" id="KW-1185">Reference proteome</keyword>
<reference evidence="3 4" key="1">
    <citation type="submission" date="2019-08" db="EMBL/GenBank/DDBJ databases">
        <title>Whole genome of Aphis craccivora.</title>
        <authorList>
            <person name="Voronova N.V."/>
            <person name="Shulinski R.S."/>
            <person name="Bandarenka Y.V."/>
            <person name="Zhorov D.G."/>
            <person name="Warner D."/>
        </authorList>
    </citation>
    <scope>NUCLEOTIDE SEQUENCE [LARGE SCALE GENOMIC DNA]</scope>
    <source>
        <strain evidence="3">180601</strain>
        <tissue evidence="3">Whole Body</tissue>
    </source>
</reference>
<dbReference type="SUPFAM" id="SSF53098">
    <property type="entry name" value="Ribonuclease H-like"/>
    <property type="match status" value="1"/>
</dbReference>
<dbReference type="GO" id="GO:0046983">
    <property type="term" value="F:protein dimerization activity"/>
    <property type="evidence" value="ECO:0007669"/>
    <property type="project" value="InterPro"/>
</dbReference>
<accession>A0A6G0YIP9</accession>
<dbReference type="InterPro" id="IPR008906">
    <property type="entry name" value="HATC_C_dom"/>
</dbReference>
<sequence length="915" mass="105135">MPLYCEICKRNRGTLNKINWRKHIDSCKIKNIKKQIITPPSVFSITNYFPKKRKIKETIISDENLQCVTKTTDMDPLKCVDRSLDSSYENSPSLLTDENLLCVTKTSDNDPLKCVDRSLDSSFENSPSLLTVWKNDPAILARYETIPLELKQQFHSLGPCQPMPEDLPDKSFPRDSYGRRFTNLWYSATLQDGSKVHRDWLSYSPSTNRVYCLHCMMYGINLHKSTRSTWVKDGFNLWINGSASIYKHSMSDNHITASIKFKISTRCIPIIPSLQCERKMQIRLNREVVAKLINIVIFLARHNLAFRGPRESWSMATSTSKGNFKDLVILIAKYSAAMSEHITKIQLRGKSELLFVSWERQNQLIDSIADEISFNLQKSIQACKMFSISIDSTFDTSRKEQVSFIVRYVCETSGNVFERLLAMKESANTTGMDLFVLFQNVMDKLNLNWKDDLIGQSYDGAANMRGEYQGLKTLIQNTNLQAIYIWCHAHRLNLVVKNVVSCNIYAIDLFGNIEYLYAFIWCFKKRVALLRKYQEKHIHKSHPGQTMALKRVNTTRWSSHSSALDTILSRHYSIIKTLEDIRTMEGPSDAKTGATCSGLLSYLKSNEFVFTAFLFKKLFDILEPLNKTLQTKDLDLFTATTLIDSVKNKINLLNNRETNNNFNAIILEVENFSKNSKVEFTPLPTIRKRKVPKRSGELCNDEPITDPKQKFKTDCFFVAIDQVQNELNERFSTNKTGLLNDISLISKRRILEVRSNPNSLPKDAFNVVCNIYFKYLNHEKLVNDYIRFAANIIEIEQSNTLPEYLHPVDENDEGEITDQDNNSDFDLELNDDYDHNNTSSVSSAAEIFKMFCVSKLSGVFPNLYILLKIAITLPVTSVTTERSFSKLKLVKTKLRTTMSEDRLESLMTITCEPDN</sequence>
<evidence type="ECO:0000313" key="3">
    <source>
        <dbReference type="EMBL" id="KAF0756446.1"/>
    </source>
</evidence>
<dbReference type="OrthoDB" id="6600403at2759"/>
<evidence type="ECO:0000259" key="2">
    <source>
        <dbReference type="Pfam" id="PF14291"/>
    </source>
</evidence>
<evidence type="ECO:0000259" key="1">
    <source>
        <dbReference type="Pfam" id="PF05699"/>
    </source>
</evidence>
<gene>
    <name evidence="3" type="ORF">FWK35_00023464</name>
</gene>